<dbReference type="EMBL" id="FPJA01000006">
    <property type="protein sequence ID" value="SFW35112.1"/>
    <property type="molecule type" value="Genomic_DNA"/>
</dbReference>
<feature type="transmembrane region" description="Helical" evidence="1">
    <location>
        <begin position="80"/>
        <end position="100"/>
    </location>
</feature>
<keyword evidence="1" id="KW-1133">Transmembrane helix</keyword>
<evidence type="ECO:0000313" key="3">
    <source>
        <dbReference type="Proteomes" id="UP000182958"/>
    </source>
</evidence>
<organism evidence="2 3">
    <name type="scientific">Selenomonas ruminantium</name>
    <dbReference type="NCBI Taxonomy" id="971"/>
    <lineage>
        <taxon>Bacteria</taxon>
        <taxon>Bacillati</taxon>
        <taxon>Bacillota</taxon>
        <taxon>Negativicutes</taxon>
        <taxon>Selenomonadales</taxon>
        <taxon>Selenomonadaceae</taxon>
        <taxon>Selenomonas</taxon>
    </lineage>
</organism>
<evidence type="ECO:0000313" key="2">
    <source>
        <dbReference type="EMBL" id="SFW35112.1"/>
    </source>
</evidence>
<protein>
    <submittedName>
        <fullName evidence="2">Uncharacterized protein</fullName>
    </submittedName>
</protein>
<dbReference type="Proteomes" id="UP000182958">
    <property type="component" value="Unassembled WGS sequence"/>
</dbReference>
<sequence length="139" mass="16062">MVINKNLVCLSIILIMLTRLLHDYIPYDYIYAFCTLFFVILNMYCWKKTRNKLVVLSFSFMALMFAVPLVWSSTSVFENYFKFVTMFLLLFISISLLLIKGMKESDENGRKILKFIMMSLGGVIFLLCAGGYALLALKS</sequence>
<gene>
    <name evidence="2" type="ORF">SAMN02910323_1397</name>
</gene>
<name>A0A1K1NI48_SELRU</name>
<evidence type="ECO:0000256" key="1">
    <source>
        <dbReference type="SAM" id="Phobius"/>
    </source>
</evidence>
<feature type="transmembrane region" description="Helical" evidence="1">
    <location>
        <begin position="29"/>
        <end position="46"/>
    </location>
</feature>
<dbReference type="AlphaFoldDB" id="A0A1K1NI48"/>
<keyword evidence="1" id="KW-0812">Transmembrane</keyword>
<feature type="transmembrane region" description="Helical" evidence="1">
    <location>
        <begin position="112"/>
        <end position="135"/>
    </location>
</feature>
<dbReference type="RefSeq" id="WP_072306060.1">
    <property type="nucleotide sequence ID" value="NZ_FPJA01000006.1"/>
</dbReference>
<keyword evidence="1" id="KW-0472">Membrane</keyword>
<accession>A0A1K1NI48</accession>
<keyword evidence="3" id="KW-1185">Reference proteome</keyword>
<reference evidence="3" key="1">
    <citation type="submission" date="2016-11" db="EMBL/GenBank/DDBJ databases">
        <authorList>
            <person name="Varghese N."/>
            <person name="Submissions S."/>
        </authorList>
    </citation>
    <scope>NUCLEOTIDE SEQUENCE [LARGE SCALE GENOMIC DNA]</scope>
    <source>
        <strain evidence="3">C3</strain>
    </source>
</reference>
<proteinExistence type="predicted"/>
<feature type="transmembrane region" description="Helical" evidence="1">
    <location>
        <begin position="53"/>
        <end position="74"/>
    </location>
</feature>